<feature type="transmembrane region" description="Helical" evidence="2">
    <location>
        <begin position="1257"/>
        <end position="1280"/>
    </location>
</feature>
<feature type="domain" description="ComC supersandwich" evidence="3">
    <location>
        <begin position="1024"/>
        <end position="1221"/>
    </location>
</feature>
<keyword evidence="2" id="KW-0812">Transmembrane</keyword>
<dbReference type="InterPro" id="IPR057709">
    <property type="entry name" value="DUF7949"/>
</dbReference>
<protein>
    <recommendedName>
        <fullName evidence="10">EGF-like domain-containing protein</fullName>
    </recommendedName>
</protein>
<feature type="domain" description="DUF7743" evidence="6">
    <location>
        <begin position="366"/>
        <end position="458"/>
    </location>
</feature>
<gene>
    <name evidence="8" type="ORF">DLAC_08463</name>
</gene>
<evidence type="ECO:0000259" key="7">
    <source>
        <dbReference type="Pfam" id="PF25820"/>
    </source>
</evidence>
<dbReference type="PANTHER" id="PTHR31378">
    <property type="entry name" value="EGF-LIKE DOMAIN-CONTAINING PROTEIN-RELATED-RELATED"/>
    <property type="match status" value="1"/>
</dbReference>
<evidence type="ECO:0000256" key="1">
    <source>
        <dbReference type="SAM" id="MobiDB-lite"/>
    </source>
</evidence>
<dbReference type="Pfam" id="PF23033">
    <property type="entry name" value="DUF7034"/>
    <property type="match status" value="1"/>
</dbReference>
<keyword evidence="2" id="KW-0472">Membrane</keyword>
<reference evidence="8 9" key="1">
    <citation type="submission" date="2015-12" db="EMBL/GenBank/DDBJ databases">
        <title>Dictyostelia acquired genes for synthesis and detection of signals that induce cell-type specialization by lateral gene transfer from prokaryotes.</title>
        <authorList>
            <person name="Gloeckner G."/>
            <person name="Schaap P."/>
        </authorList>
    </citation>
    <scope>NUCLEOTIDE SEQUENCE [LARGE SCALE GENOMIC DNA]</scope>
    <source>
        <strain evidence="8 9">TK</strain>
    </source>
</reference>
<keyword evidence="9" id="KW-1185">Reference proteome</keyword>
<name>A0A151Z7G1_TIELA</name>
<organism evidence="8 9">
    <name type="scientific">Tieghemostelium lacteum</name>
    <name type="common">Slime mold</name>
    <name type="synonym">Dictyostelium lacteum</name>
    <dbReference type="NCBI Taxonomy" id="361077"/>
    <lineage>
        <taxon>Eukaryota</taxon>
        <taxon>Amoebozoa</taxon>
        <taxon>Evosea</taxon>
        <taxon>Eumycetozoa</taxon>
        <taxon>Dictyostelia</taxon>
        <taxon>Dictyosteliales</taxon>
        <taxon>Raperosteliaceae</taxon>
        <taxon>Tieghemostelium</taxon>
    </lineage>
</organism>
<evidence type="ECO:0000259" key="4">
    <source>
        <dbReference type="Pfam" id="PF23033"/>
    </source>
</evidence>
<dbReference type="InterPro" id="IPR055463">
    <property type="entry name" value="DUF7035"/>
</dbReference>
<sequence>METGDEPLQSVSVETTNIGASVSLLDTATGYYLYLVNVNFTVGSGSVTLGLTDNLLILYNKVLTSYFCNVMSYPLSPKLPTKAFSIVPDDIYNYHTGIFGFQGLNQRPIFVSIYPANQFICSHRFLTYQDYSISCKVSFSTDPTIPDSFPINFRYPSGFFLNYNPQPFILKESVNVTASFSLILPSLASSIHQNYYFMSDVTVNGSSQNILDLTALDYTSTRIPYTVRKVLGNPYSNYRTLYIFQRGFSTGTSSFYLFKVLNGTINNVVTVSDTVFAAPIPPGSIQLPISYTKSNDVVELEFTGYTLYQSYYNCSMGFLDPSWINLAITSGNFYQSTRKLSFFALYQSSGTSISQPVLINIQGLQSDIEAPVIQSFTIDDLGGMLMVITVEATDDISGVYKISMGSLSMYSWDVMNGTIVNGKWSKVFDYSKLTDYYRVPTLSIWDVAGNMKELEIANYGVIFTDTPVYPNVIPRQFGLGQTFNNLSISTLKFEKNDIDLSQLSDSNSVYINFTNVNRWMTIRLIIDPISEPYLFETKDHYYDVFYGTWDETRNMFKIDFTLPLRMFTGPVNFIVYYPDVVFYSQDLLFYGINETLRVVSDNADQMPPIITKLMKFQDTDSNVIGWDMLISDTVNGFKEGFISVISSIDSTGYNFTITPKVNQNIFEDTYSIRIQLPNYYQSQVFSLNLVRLVDQHGVTSQVEYGQSNPYTDKTRGISPLYRVVNSVNQTITVSAKELLDTQTPSLLQVSFSRETVDVGRGDRSLSVYFNISAPIANVSRLHIPTCSLMAINFREQSTKAVLVDYQYSSASYECNFELDYGFGYPHTKIILSLYGYSDTYGNLGGVSTHDIIMADLPYYVSVEFTRTVPIILSVPDISDQGGQLSIFGNYFYNVSFENVYVNNNTIHSQPIQLGENNLIICRINPIANDFDLQVRQVEGNSNVYRVKVIKTIPPADCPGTPKCGGLSNGQCTPQGCVCVQPWNGLDCQSRTIYTNTPVINTTTPSSGNQFNTTLPNGETVELRTLISILSLDEMSMSGQLVQSHDFPHWIFTNITGNGEIPTYLYRSNVTSRGIITTVSVTVQYFPLLTNITFANIQLQMQPSTVKYRVDITPFGFEKSVNYLRLVMSATLFSSSTSNSTCSAMESGDQNEDNEYVKLQIDTHSLYGRFIKRAIIDNRIQSISNTIMKSNKTSNTESQSIIGINIPFYRVKSSIDPDFSVLIDTSPANTKPNSKCSSLSSSEDQSNVHDNKLTSSQIAGIIIGAIGFTSVLVISTIYYFYKKRQAASALRKINMKINKLQK</sequence>
<evidence type="ECO:0008006" key="10">
    <source>
        <dbReference type="Google" id="ProtNLM"/>
    </source>
</evidence>
<keyword evidence="2" id="KW-1133">Transmembrane helix</keyword>
<dbReference type="Pfam" id="PF23034">
    <property type="entry name" value="DUF7035"/>
    <property type="match status" value="1"/>
</dbReference>
<evidence type="ECO:0000256" key="2">
    <source>
        <dbReference type="SAM" id="Phobius"/>
    </source>
</evidence>
<feature type="domain" description="DUF7949" evidence="7">
    <location>
        <begin position="957"/>
        <end position="990"/>
    </location>
</feature>
<dbReference type="Pfam" id="PF24893">
    <property type="entry name" value="DUF7743"/>
    <property type="match status" value="1"/>
</dbReference>
<accession>A0A151Z7G1</accession>
<dbReference type="EMBL" id="LODT01000037">
    <property type="protein sequence ID" value="KYQ89900.1"/>
    <property type="molecule type" value="Genomic_DNA"/>
</dbReference>
<dbReference type="InterPro" id="IPR054484">
    <property type="entry name" value="ComC_SSD"/>
</dbReference>
<feature type="compositionally biased region" description="Low complexity" evidence="1">
    <location>
        <begin position="1233"/>
        <end position="1244"/>
    </location>
</feature>
<dbReference type="OMA" id="RINPIAN"/>
<dbReference type="InterPro" id="IPR055462">
    <property type="entry name" value="DUF7034"/>
</dbReference>
<evidence type="ECO:0000259" key="3">
    <source>
        <dbReference type="Pfam" id="PF22933"/>
    </source>
</evidence>
<evidence type="ECO:0000313" key="9">
    <source>
        <dbReference type="Proteomes" id="UP000076078"/>
    </source>
</evidence>
<dbReference type="InterPro" id="IPR056645">
    <property type="entry name" value="DUF7743"/>
</dbReference>
<evidence type="ECO:0000259" key="6">
    <source>
        <dbReference type="Pfam" id="PF24893"/>
    </source>
</evidence>
<evidence type="ECO:0000313" key="8">
    <source>
        <dbReference type="EMBL" id="KYQ89900.1"/>
    </source>
</evidence>
<evidence type="ECO:0000259" key="5">
    <source>
        <dbReference type="Pfam" id="PF23034"/>
    </source>
</evidence>
<dbReference type="InParanoid" id="A0A151Z7G1"/>
<feature type="domain" description="DUF7034" evidence="4">
    <location>
        <begin position="744"/>
        <end position="865"/>
    </location>
</feature>
<dbReference type="Pfam" id="PF22933">
    <property type="entry name" value="ComC_SSD"/>
    <property type="match status" value="1"/>
</dbReference>
<dbReference type="Proteomes" id="UP000076078">
    <property type="component" value="Unassembled WGS sequence"/>
</dbReference>
<dbReference type="Pfam" id="PF25820">
    <property type="entry name" value="DUF7949"/>
    <property type="match status" value="1"/>
</dbReference>
<dbReference type="PANTHER" id="PTHR31378:SF17">
    <property type="match status" value="1"/>
</dbReference>
<comment type="caution">
    <text evidence="8">The sequence shown here is derived from an EMBL/GenBank/DDBJ whole genome shotgun (WGS) entry which is preliminary data.</text>
</comment>
<feature type="domain" description="DUF7035" evidence="5">
    <location>
        <begin position="603"/>
        <end position="734"/>
    </location>
</feature>
<feature type="region of interest" description="Disordered" evidence="1">
    <location>
        <begin position="1225"/>
        <end position="1247"/>
    </location>
</feature>
<proteinExistence type="predicted"/>